<accession>A0ABS6FD20</accession>
<sequence>MNDILSGTYKGNTYRIKVECYPNTPAIKVQLLPVNAGERITMTQNLGQPLPRYQAFLCDEMLEVDSTAFMDYMEENDLGYIVDYKRYDADVFTGVNRRTAAVFQFHSAALRRLNKVGCQRYEGDYTRLKQKHAERRARRMAG</sequence>
<protein>
    <recommendedName>
        <fullName evidence="3">DUF4313 domain-containing protein</fullName>
    </recommendedName>
</protein>
<dbReference type="EMBL" id="JAHLQN010000001">
    <property type="protein sequence ID" value="MBU5628185.1"/>
    <property type="molecule type" value="Genomic_DNA"/>
</dbReference>
<evidence type="ECO:0000313" key="1">
    <source>
        <dbReference type="EMBL" id="MBU5628185.1"/>
    </source>
</evidence>
<organism evidence="1 2">
    <name type="scientific">Dysosmobacter acutus</name>
    <dbReference type="NCBI Taxonomy" id="2841504"/>
    <lineage>
        <taxon>Bacteria</taxon>
        <taxon>Bacillati</taxon>
        <taxon>Bacillota</taxon>
        <taxon>Clostridia</taxon>
        <taxon>Eubacteriales</taxon>
        <taxon>Oscillospiraceae</taxon>
        <taxon>Dysosmobacter</taxon>
    </lineage>
</organism>
<comment type="caution">
    <text evidence="1">The sequence shown here is derived from an EMBL/GenBank/DDBJ whole genome shotgun (WGS) entry which is preliminary data.</text>
</comment>
<evidence type="ECO:0000313" key="2">
    <source>
        <dbReference type="Proteomes" id="UP000787672"/>
    </source>
</evidence>
<dbReference type="Proteomes" id="UP000787672">
    <property type="component" value="Unassembled WGS sequence"/>
</dbReference>
<dbReference type="RefSeq" id="WP_216633461.1">
    <property type="nucleotide sequence ID" value="NZ_JAHLQN010000001.1"/>
</dbReference>
<name>A0ABS6FD20_9FIRM</name>
<keyword evidence="2" id="KW-1185">Reference proteome</keyword>
<gene>
    <name evidence="1" type="ORF">KQI82_14840</name>
</gene>
<proteinExistence type="predicted"/>
<evidence type="ECO:0008006" key="3">
    <source>
        <dbReference type="Google" id="ProtNLM"/>
    </source>
</evidence>
<reference evidence="1 2" key="1">
    <citation type="submission" date="2021-06" db="EMBL/GenBank/DDBJ databases">
        <authorList>
            <person name="Sun Q."/>
            <person name="Li D."/>
        </authorList>
    </citation>
    <scope>NUCLEOTIDE SEQUENCE [LARGE SCALE GENOMIC DNA]</scope>
    <source>
        <strain evidence="1 2">MSJ-2</strain>
    </source>
</reference>